<evidence type="ECO:0000313" key="1">
    <source>
        <dbReference type="EMBL" id="KAI8555077.1"/>
    </source>
</evidence>
<dbReference type="EMBL" id="CM046392">
    <property type="protein sequence ID" value="KAI8555077.1"/>
    <property type="molecule type" value="Genomic_DNA"/>
</dbReference>
<gene>
    <name evidence="1" type="ORF">RHMOL_Rhmol05G0146500</name>
</gene>
<keyword evidence="2" id="KW-1185">Reference proteome</keyword>
<accession>A0ACC0NQN3</accession>
<proteinExistence type="predicted"/>
<protein>
    <submittedName>
        <fullName evidence="1">Uncharacterized protein</fullName>
    </submittedName>
</protein>
<dbReference type="Proteomes" id="UP001062846">
    <property type="component" value="Chromosome 5"/>
</dbReference>
<name>A0ACC0NQN3_RHOML</name>
<evidence type="ECO:0000313" key="2">
    <source>
        <dbReference type="Proteomes" id="UP001062846"/>
    </source>
</evidence>
<comment type="caution">
    <text evidence="1">The sequence shown here is derived from an EMBL/GenBank/DDBJ whole genome shotgun (WGS) entry which is preliminary data.</text>
</comment>
<organism evidence="1 2">
    <name type="scientific">Rhododendron molle</name>
    <name type="common">Chinese azalea</name>
    <name type="synonym">Azalea mollis</name>
    <dbReference type="NCBI Taxonomy" id="49168"/>
    <lineage>
        <taxon>Eukaryota</taxon>
        <taxon>Viridiplantae</taxon>
        <taxon>Streptophyta</taxon>
        <taxon>Embryophyta</taxon>
        <taxon>Tracheophyta</taxon>
        <taxon>Spermatophyta</taxon>
        <taxon>Magnoliopsida</taxon>
        <taxon>eudicotyledons</taxon>
        <taxon>Gunneridae</taxon>
        <taxon>Pentapetalae</taxon>
        <taxon>asterids</taxon>
        <taxon>Ericales</taxon>
        <taxon>Ericaceae</taxon>
        <taxon>Ericoideae</taxon>
        <taxon>Rhodoreae</taxon>
        <taxon>Rhododendron</taxon>
    </lineage>
</organism>
<sequence length="158" mass="18037">MQNILPFPEGKFPIKYLGVPLISTSLRSEDCTILKEKNVHRIVSWSNTTLSYGGRALLIQSVLFSIQVYWSTIFILPSKVIKNIECTLMAFLWSGPELKHSGAKVKWIHLCYPTEEGGLGFKGIKVSNRAAMLKHLWALCMKADTLWIKWVHTYIIKD</sequence>
<reference evidence="1" key="1">
    <citation type="submission" date="2022-02" db="EMBL/GenBank/DDBJ databases">
        <title>Plant Genome Project.</title>
        <authorList>
            <person name="Zhang R.-G."/>
        </authorList>
    </citation>
    <scope>NUCLEOTIDE SEQUENCE</scope>
    <source>
        <strain evidence="1">AT1</strain>
    </source>
</reference>